<comment type="pathway">
    <text evidence="2">Carbohydrate acid metabolism; D-glucarate degradation; 2,5-dioxopentanoate from D-glucarate: step 1/2.</text>
</comment>
<dbReference type="Gene3D" id="3.20.20.120">
    <property type="entry name" value="Enolase-like C-terminal domain"/>
    <property type="match status" value="1"/>
</dbReference>
<proteinExistence type="predicted"/>
<gene>
    <name evidence="5" type="ORF">UFOPK2975_00061</name>
</gene>
<dbReference type="InterPro" id="IPR013342">
    <property type="entry name" value="Mandelate_racemase_C"/>
</dbReference>
<dbReference type="SUPFAM" id="SSF51604">
    <property type="entry name" value="Enolase C-terminal domain-like"/>
    <property type="match status" value="1"/>
</dbReference>
<feature type="domain" description="Mandelate racemase/muconate lactonizing enzyme C-terminal" evidence="4">
    <location>
        <begin position="148"/>
        <end position="244"/>
    </location>
</feature>
<evidence type="ECO:0000259" key="4">
    <source>
        <dbReference type="SMART" id="SM00922"/>
    </source>
</evidence>
<dbReference type="InterPro" id="IPR036849">
    <property type="entry name" value="Enolase-like_C_sf"/>
</dbReference>
<dbReference type="Pfam" id="PF02746">
    <property type="entry name" value="MR_MLE_N"/>
    <property type="match status" value="1"/>
</dbReference>
<dbReference type="GO" id="GO:0008872">
    <property type="term" value="F:glucarate dehydratase activity"/>
    <property type="evidence" value="ECO:0007669"/>
    <property type="project" value="UniProtKB-EC"/>
</dbReference>
<accession>A0A6J6WJY5</accession>
<dbReference type="SUPFAM" id="SSF54826">
    <property type="entry name" value="Enolase N-terminal domain-like"/>
    <property type="match status" value="1"/>
</dbReference>
<dbReference type="PANTHER" id="PTHR48080:SF4">
    <property type="entry name" value="GLUCARATE DEHYDRATASE"/>
    <property type="match status" value="1"/>
</dbReference>
<dbReference type="InterPro" id="IPR034593">
    <property type="entry name" value="DgoD-like"/>
</dbReference>
<dbReference type="InterPro" id="IPR029065">
    <property type="entry name" value="Enolase_C-like"/>
</dbReference>
<dbReference type="PANTHER" id="PTHR48080">
    <property type="entry name" value="D-GALACTONATE DEHYDRATASE-RELATED"/>
    <property type="match status" value="1"/>
</dbReference>
<dbReference type="EC" id="4.2.1.40" evidence="3"/>
<dbReference type="Pfam" id="PF13378">
    <property type="entry name" value="MR_MLE_C"/>
    <property type="match status" value="1"/>
</dbReference>
<protein>
    <recommendedName>
        <fullName evidence="3">glucarate dehydratase</fullName>
        <ecNumber evidence="3">4.2.1.40</ecNumber>
    </recommendedName>
</protein>
<dbReference type="InterPro" id="IPR013341">
    <property type="entry name" value="Mandelate_racemase_N_dom"/>
</dbReference>
<dbReference type="SMART" id="SM00922">
    <property type="entry name" value="MR_MLE"/>
    <property type="match status" value="1"/>
</dbReference>
<sequence length="376" mass="40703">MINNAIISDISCATIQATLPAPVVFGDWIMTTREFVVVRVVTSTGHEGWAFTLTRDGSVAEQIRKTIAKFYIGQSVSERERLYRVASRRSLASHSAGIGLRALSIVDLAVWDVAAKIADVSIANLLGGSNRPMPATAIIGYPPALMGPTEIEAQVRDLVNSGWNRFKAPVGATPEISAARLRAARRAAPESWIGCDAAWIYDDVDSAAEFVNSIEDVGLGWFEDIFPPGNAGLVRELRERTSVRIAMGDEQGGSYYPEALILAKAVDVIRIDLTCMGGITGGRLIIEQCLNAGVEFAPHMFAHVHSQVFSALGFADVPIEWGVPWTGVDPYADSLRQPTVNAGKMQAFEECPGFGILIDKEWAMTQEVNDPSGILR</sequence>
<dbReference type="SFLD" id="SFLDS00001">
    <property type="entry name" value="Enolase"/>
    <property type="match status" value="1"/>
</dbReference>
<organism evidence="5">
    <name type="scientific">freshwater metagenome</name>
    <dbReference type="NCBI Taxonomy" id="449393"/>
    <lineage>
        <taxon>unclassified sequences</taxon>
        <taxon>metagenomes</taxon>
        <taxon>ecological metagenomes</taxon>
    </lineage>
</organism>
<dbReference type="InterPro" id="IPR029017">
    <property type="entry name" value="Enolase-like_N"/>
</dbReference>
<reference evidence="5" key="1">
    <citation type="submission" date="2020-05" db="EMBL/GenBank/DDBJ databases">
        <authorList>
            <person name="Chiriac C."/>
            <person name="Salcher M."/>
            <person name="Ghai R."/>
            <person name="Kavagutti S V."/>
        </authorList>
    </citation>
    <scope>NUCLEOTIDE SEQUENCE</scope>
</reference>
<name>A0A6J6WJY5_9ZZZZ</name>
<evidence type="ECO:0000313" key="5">
    <source>
        <dbReference type="EMBL" id="CAB4783553.1"/>
    </source>
</evidence>
<dbReference type="AlphaFoldDB" id="A0A6J6WJY5"/>
<evidence type="ECO:0000256" key="2">
    <source>
        <dbReference type="ARBA" id="ARBA00005183"/>
    </source>
</evidence>
<dbReference type="Gene3D" id="3.30.390.10">
    <property type="entry name" value="Enolase-like, N-terminal domain"/>
    <property type="match status" value="1"/>
</dbReference>
<evidence type="ECO:0000256" key="3">
    <source>
        <dbReference type="ARBA" id="ARBA00011973"/>
    </source>
</evidence>
<comment type="catalytic activity">
    <reaction evidence="1">
        <text>D-glucarate = 5-dehydro-4-deoxy-D-glucarate + H2O</text>
        <dbReference type="Rhea" id="RHEA:14573"/>
        <dbReference type="ChEBI" id="CHEBI:15377"/>
        <dbReference type="ChEBI" id="CHEBI:30612"/>
        <dbReference type="ChEBI" id="CHEBI:42819"/>
        <dbReference type="EC" id="4.2.1.40"/>
    </reaction>
</comment>
<dbReference type="EMBL" id="CAFAAG010000002">
    <property type="protein sequence ID" value="CAB4783553.1"/>
    <property type="molecule type" value="Genomic_DNA"/>
</dbReference>
<evidence type="ECO:0000256" key="1">
    <source>
        <dbReference type="ARBA" id="ARBA00001426"/>
    </source>
</evidence>